<dbReference type="EMBL" id="JASBWT010000016">
    <property type="protein sequence ID" value="KAJ9097738.1"/>
    <property type="molecule type" value="Genomic_DNA"/>
</dbReference>
<reference evidence="1" key="1">
    <citation type="submission" date="2023-04" db="EMBL/GenBank/DDBJ databases">
        <title>Draft Genome sequencing of Naganishia species isolated from polar environments using Oxford Nanopore Technology.</title>
        <authorList>
            <person name="Leo P."/>
            <person name="Venkateswaran K."/>
        </authorList>
    </citation>
    <scope>NUCLEOTIDE SEQUENCE</scope>
    <source>
        <strain evidence="1">MNA-CCFEE 5423</strain>
    </source>
</reference>
<evidence type="ECO:0000313" key="1">
    <source>
        <dbReference type="EMBL" id="KAJ9097738.1"/>
    </source>
</evidence>
<evidence type="ECO:0000313" key="2">
    <source>
        <dbReference type="Proteomes" id="UP001227268"/>
    </source>
</evidence>
<proteinExistence type="predicted"/>
<comment type="caution">
    <text evidence="1">The sequence shown here is derived from an EMBL/GenBank/DDBJ whole genome shotgun (WGS) entry which is preliminary data.</text>
</comment>
<keyword evidence="2" id="KW-1185">Reference proteome</keyword>
<organism evidence="1 2">
    <name type="scientific">Naganishia friedmannii</name>
    <dbReference type="NCBI Taxonomy" id="89922"/>
    <lineage>
        <taxon>Eukaryota</taxon>
        <taxon>Fungi</taxon>
        <taxon>Dikarya</taxon>
        <taxon>Basidiomycota</taxon>
        <taxon>Agaricomycotina</taxon>
        <taxon>Tremellomycetes</taxon>
        <taxon>Filobasidiales</taxon>
        <taxon>Filobasidiaceae</taxon>
        <taxon>Naganishia</taxon>
    </lineage>
</organism>
<name>A0ACC2VF33_9TREE</name>
<protein>
    <submittedName>
        <fullName evidence="1">Uncharacterized protein</fullName>
    </submittedName>
</protein>
<dbReference type="Proteomes" id="UP001227268">
    <property type="component" value="Unassembled WGS sequence"/>
</dbReference>
<sequence length="119" mass="12899">MAPKKTTTQPVTQSSVESTSSSASALQSSLNTLVQNYRATTLTRTKLIDCFLLFLVVSGVLQFAYRILVTSYPFNAFLGSFGGTVGQFILLAGLRAQTAPDTISEFKGTSQERHLETAR</sequence>
<accession>A0ACC2VF33</accession>
<gene>
    <name evidence="1" type="ORF">QFC21_004776</name>
</gene>